<comment type="caution">
    <text evidence="1">The sequence shown here is derived from an EMBL/GenBank/DDBJ whole genome shotgun (WGS) entry which is preliminary data.</text>
</comment>
<name>A0A8T3BQF9_DENNO</name>
<reference evidence="1" key="1">
    <citation type="journal article" date="2022" name="Front. Genet.">
        <title>Chromosome-Scale Assembly of the Dendrobium nobile Genome Provides Insights Into the Molecular Mechanism of the Biosynthesis of the Medicinal Active Ingredient of Dendrobium.</title>
        <authorList>
            <person name="Xu Q."/>
            <person name="Niu S.-C."/>
            <person name="Li K.-L."/>
            <person name="Zheng P.-J."/>
            <person name="Zhang X.-J."/>
            <person name="Jia Y."/>
            <person name="Liu Y."/>
            <person name="Niu Y.-X."/>
            <person name="Yu L.-H."/>
            <person name="Chen D.-F."/>
            <person name="Zhang G.-Q."/>
        </authorList>
    </citation>
    <scope>NUCLEOTIDE SEQUENCE</scope>
    <source>
        <tissue evidence="1">Leaf</tissue>
    </source>
</reference>
<dbReference type="Proteomes" id="UP000829196">
    <property type="component" value="Unassembled WGS sequence"/>
</dbReference>
<gene>
    <name evidence="1" type="ORF">KFK09_009325</name>
</gene>
<dbReference type="InterPro" id="IPR023201">
    <property type="entry name" value="SecY_dom_sf"/>
</dbReference>
<proteinExistence type="predicted"/>
<evidence type="ECO:0000313" key="2">
    <source>
        <dbReference type="Proteomes" id="UP000829196"/>
    </source>
</evidence>
<dbReference type="EMBL" id="JAGYWB010000007">
    <property type="protein sequence ID" value="KAI0516648.1"/>
    <property type="molecule type" value="Genomic_DNA"/>
</dbReference>
<evidence type="ECO:0000313" key="1">
    <source>
        <dbReference type="EMBL" id="KAI0516648.1"/>
    </source>
</evidence>
<dbReference type="OrthoDB" id="1522658at2759"/>
<dbReference type="Gene3D" id="1.10.3370.10">
    <property type="entry name" value="SecY subunit domain"/>
    <property type="match status" value="1"/>
</dbReference>
<protein>
    <submittedName>
        <fullName evidence="1">Uncharacterized protein</fullName>
    </submittedName>
</protein>
<organism evidence="1 2">
    <name type="scientific">Dendrobium nobile</name>
    <name type="common">Orchid</name>
    <dbReference type="NCBI Taxonomy" id="94219"/>
    <lineage>
        <taxon>Eukaryota</taxon>
        <taxon>Viridiplantae</taxon>
        <taxon>Streptophyta</taxon>
        <taxon>Embryophyta</taxon>
        <taxon>Tracheophyta</taxon>
        <taxon>Spermatophyta</taxon>
        <taxon>Magnoliopsida</taxon>
        <taxon>Liliopsida</taxon>
        <taxon>Asparagales</taxon>
        <taxon>Orchidaceae</taxon>
        <taxon>Epidendroideae</taxon>
        <taxon>Malaxideae</taxon>
        <taxon>Dendrobiinae</taxon>
        <taxon>Dendrobium</taxon>
    </lineage>
</organism>
<sequence>MELGITPIVTWELAMQLLAGSKIIEVNNSVREDGVLLDFLALGCILVALSDLDFFWAYNDGLMRHIYLYKTISNF</sequence>
<accession>A0A8T3BQF9</accession>
<dbReference type="SUPFAM" id="SSF103491">
    <property type="entry name" value="Preprotein translocase SecY subunit"/>
    <property type="match status" value="1"/>
</dbReference>
<dbReference type="AlphaFoldDB" id="A0A8T3BQF9"/>
<dbReference type="SMR" id="A0A8T3BQF9"/>
<keyword evidence="2" id="KW-1185">Reference proteome</keyword>